<feature type="region of interest" description="Disordered" evidence="2">
    <location>
        <begin position="2182"/>
        <end position="2212"/>
    </location>
</feature>
<evidence type="ECO:0000256" key="1">
    <source>
        <dbReference type="SAM" id="Coils"/>
    </source>
</evidence>
<dbReference type="EMBL" id="CAMXCT030000134">
    <property type="protein sequence ID" value="CAL4761733.1"/>
    <property type="molecule type" value="Genomic_DNA"/>
</dbReference>
<reference evidence="4" key="1">
    <citation type="submission" date="2022-10" db="EMBL/GenBank/DDBJ databases">
        <authorList>
            <person name="Chen Y."/>
            <person name="Dougan E. K."/>
            <person name="Chan C."/>
            <person name="Rhodes N."/>
            <person name="Thang M."/>
        </authorList>
    </citation>
    <scope>NUCLEOTIDE SEQUENCE</scope>
</reference>
<evidence type="ECO:0000256" key="2">
    <source>
        <dbReference type="SAM" id="MobiDB-lite"/>
    </source>
</evidence>
<feature type="compositionally biased region" description="Polar residues" evidence="2">
    <location>
        <begin position="2189"/>
        <end position="2201"/>
    </location>
</feature>
<dbReference type="Gene3D" id="3.30.420.10">
    <property type="entry name" value="Ribonuclease H-like superfamily/Ribonuclease H"/>
    <property type="match status" value="1"/>
</dbReference>
<feature type="coiled-coil region" evidence="1">
    <location>
        <begin position="1610"/>
        <end position="1647"/>
    </location>
</feature>
<feature type="compositionally biased region" description="Acidic residues" evidence="2">
    <location>
        <begin position="226"/>
        <end position="237"/>
    </location>
</feature>
<dbReference type="GO" id="GO:0015074">
    <property type="term" value="P:DNA integration"/>
    <property type="evidence" value="ECO:0007669"/>
    <property type="project" value="InterPro"/>
</dbReference>
<reference evidence="5 6" key="2">
    <citation type="submission" date="2024-05" db="EMBL/GenBank/DDBJ databases">
        <authorList>
            <person name="Chen Y."/>
            <person name="Shah S."/>
            <person name="Dougan E. K."/>
            <person name="Thang M."/>
            <person name="Chan C."/>
        </authorList>
    </citation>
    <scope>NUCLEOTIDE SEQUENCE [LARGE SCALE GENOMIC DNA]</scope>
</reference>
<accession>A0A9P1FFS7</accession>
<keyword evidence="1" id="KW-0175">Coiled coil</keyword>
<proteinExistence type="predicted"/>
<gene>
    <name evidence="4" type="ORF">C1SCF055_LOCUS2823</name>
</gene>
<evidence type="ECO:0000313" key="4">
    <source>
        <dbReference type="EMBL" id="CAI3974421.1"/>
    </source>
</evidence>
<name>A0A9P1FFS7_9DINO</name>
<feature type="coiled-coil region" evidence="1">
    <location>
        <begin position="153"/>
        <end position="180"/>
    </location>
</feature>
<feature type="compositionally biased region" description="Low complexity" evidence="2">
    <location>
        <begin position="107"/>
        <end position="120"/>
    </location>
</feature>
<comment type="caution">
    <text evidence="4">The sequence shown here is derived from an EMBL/GenBank/DDBJ whole genome shotgun (WGS) entry which is preliminary data.</text>
</comment>
<feature type="region of interest" description="Disordered" evidence="2">
    <location>
        <begin position="966"/>
        <end position="989"/>
    </location>
</feature>
<dbReference type="Proteomes" id="UP001152797">
    <property type="component" value="Unassembled WGS sequence"/>
</dbReference>
<evidence type="ECO:0000259" key="3">
    <source>
        <dbReference type="PROSITE" id="PS50994"/>
    </source>
</evidence>
<dbReference type="OrthoDB" id="439097at2759"/>
<organism evidence="4">
    <name type="scientific">Cladocopium goreaui</name>
    <dbReference type="NCBI Taxonomy" id="2562237"/>
    <lineage>
        <taxon>Eukaryota</taxon>
        <taxon>Sar</taxon>
        <taxon>Alveolata</taxon>
        <taxon>Dinophyceae</taxon>
        <taxon>Suessiales</taxon>
        <taxon>Symbiodiniaceae</taxon>
        <taxon>Cladocopium</taxon>
    </lineage>
</organism>
<dbReference type="EMBL" id="CAMXCT010000134">
    <property type="protein sequence ID" value="CAI3974421.1"/>
    <property type="molecule type" value="Genomic_DNA"/>
</dbReference>
<dbReference type="InterPro" id="IPR036397">
    <property type="entry name" value="RNaseH_sf"/>
</dbReference>
<keyword evidence="6" id="KW-1185">Reference proteome</keyword>
<sequence>MCLEDLMEKCQAEGLALPPKPTRGLLMRMLRENTPPDGNEKVCFGSYKRYKYNEVNESYLTWAMQEVAANPQHSPDLARLARWAQARKPATSHGGVASGSGDPERSPTLPVPAAALPTAKVKVKDETQKHQRTSRTRPIPDETSSFSMVSEPEQTLAEEIADMESRLQMMKAAKEEMKRKMKTGAHTGYVTENVNVLKNDITTEETFDVEEIFDHEERFDSQNAEVSEDDDASDPIDLDEYETDLETGYPKVKLYYPDDFDEVKNLPSRRMKRNRRKRVKGLVHRALACLATTLVAFSTPVVAELEEAILEPAKDLCKAILGPNTFQGKPEDFALLELFAGSAKLTTEFAHQGPNVLEPRDIMLGHDLFDQYQQESVFNDINYRKPKLLWVALPCTKWSQWQRLNYAQRRQQLRRERQKQRRLIHFAVECAWNQIANGGEVMFEHHRFSEMWDDHSMSSLMETNFMVYSDIDMCRYDLRAATDGGRLRKPTRIVASDPKLLTALDRSCHGGHHHTPTEGRNTKAAGIYTSAFCRAVVQGFDHQRRSICASETDASNKTWNALVAEGGAPPEADDYVEHKMTGIELPGHVPIPLARALRRIHQLSNPATRRPAKLVRPLEFNQEVAVDTLNLYLDGHEKVEILSVLDLATGYHVVKRLNGRLSVDLLKTFTDCWLGWAGPPLRLSCDLERGFLKEFTDGVEMGGTHVKYIVGQAHWQAGAIERQGEWFRAMWDRTVKHSLPSIEEVDYTLAMVAAAKNNLRRKHGYSPAQWLFGSQPRTGDAFLDEEDSLHQREELRSPDELWRRKQTIRQAARQSFIQTQADDALKRAVLGRPRTNNEIFEQGDYVYIFRVDKTTGGKARHRQNAGEWIGPGVVVGKEGASYWVSRGGRCILCAAEHLRPAESEELGTAFQTKAVKDDLMRLAHRLEDSEDEDIFADATAPMHAKRIVNYDTVPERRVRTKGTVRMHKRPVPPGGAEQGARERPLPPVPDDDFEALVDKEVEEAGTPAPARQALVAERRTPRSVIKQVDKEIRWDDIPEKERHLYVEAEAKQWEEHIKYEAVRVHPPEDAELLRAKVHPNRILNARFAYRDKHAAKRREDSTVGPKAKARLCVGGHRDPDLRHGMINTEAPTASRCSLITLLFLAAQFGWQLAAGDVEAAFLNGVEFKRGLYFEVPKRGLPGVPAGSLVEIVKGVFGLSNSPRLWWDKLAKAGTFDYTGATIKQTKEAIELHQTSYVNSRLETVEIPKGVDPDDLADQVTLQDNMSTVGALSWLSSQTRPDLQAGVSLAQRRQKTPTYEDVKATNRLVKMAQSAKEEPLRFVKIAENLADLVLMVCHDAAWANAPFDPEVDDLADVAAAHGQGVYSQLGHLLVMSSKAAIDGKQCPTAVVGWRSHACPRVCRSTFAAETMAGLEGWEEALTFRSFIAGALHADPARAQEDCARQLFPIVSLTDCKSLYDNVHRVGGPKAPSEKRLVVDLTALRAMVNAEANYWGHLIPGGKTLRWLPTGDQWADVLTKVIHVRSWWRNLRAHECSWCQKTAVQFRITMAGLRKWFKDILLRSQLHKLDISNEIEKLLDSSASPERLSGLDNVPELIEEMRSKMLLLEEAAATQELIITRLRKDADNMEDEQDELRALQSELAMNVNKAELYWKEKLSQDALNKAVSNLQTKIDAAMVKKLRTAVRSRGMRQWLVFGPVEIFLERLEGDWDRSGVTKPWLYKDAWAVHAVSGGFLAIMQQLEASVPQKDYKDAAPGLLDQFRLGILDGDILSFLETNVPPIALVNVPFVRNMIASIEQRKMREAQQTERDLAEKVNLAQVDQIKHMFWKDMEVLRARLPNQAHSAREAALGKKYVADRKGQDYTRDFMEKYAKCIFPKTQDASQVTQVGNAFTEVAGFISKWSTSEGVSRVFLFVLCGLDTCVWPSNAHYVTNCLNTFTNLRAMSPNNGGHCQTPVIQSQTTTDAWIKHRRMLEDALKKGKMDITVPVALMFNKTGNHANDKRCVNHPCFFVTSVDHSQGSAWQAASAVSKGLIGPCALIKCTDMIAYDPDSRHGPAARTEQCCGCSAGSTNRYAEFGHAVLERMLERPVKRPPVYYIGVFREEQRDCQAALEKKVYDSWDSSDQAPPKRRPTEPLPEPSLELLSWCNNAPGFPASLLQKFAEGTKSHADVLAMEKELIQELPDADRQTSRGAGQASSTSGARATGRPDYSIDGGGQLLDITRLLDKEHVAESAFNVTRPAGKF</sequence>
<dbReference type="EMBL" id="CAMXCT020000134">
    <property type="protein sequence ID" value="CAL1127796.1"/>
    <property type="molecule type" value="Genomic_DNA"/>
</dbReference>
<feature type="domain" description="Integrase catalytic" evidence="3">
    <location>
        <begin position="613"/>
        <end position="775"/>
    </location>
</feature>
<protein>
    <submittedName>
        <fullName evidence="5">Phthiocerol synthesis polyketide synthase type I PpsA</fullName>
    </submittedName>
</protein>
<evidence type="ECO:0000313" key="6">
    <source>
        <dbReference type="Proteomes" id="UP001152797"/>
    </source>
</evidence>
<feature type="region of interest" description="Disordered" evidence="2">
    <location>
        <begin position="85"/>
        <end position="152"/>
    </location>
</feature>
<dbReference type="GO" id="GO:0003676">
    <property type="term" value="F:nucleic acid binding"/>
    <property type="evidence" value="ECO:0007669"/>
    <property type="project" value="InterPro"/>
</dbReference>
<dbReference type="PROSITE" id="PS50994">
    <property type="entry name" value="INTEGRASE"/>
    <property type="match status" value="1"/>
</dbReference>
<evidence type="ECO:0000313" key="5">
    <source>
        <dbReference type="EMBL" id="CAL4761733.1"/>
    </source>
</evidence>
<feature type="region of interest" description="Disordered" evidence="2">
    <location>
        <begin position="218"/>
        <end position="237"/>
    </location>
</feature>
<dbReference type="InterPro" id="IPR001584">
    <property type="entry name" value="Integrase_cat-core"/>
</dbReference>